<keyword evidence="1" id="KW-1133">Transmembrane helix</keyword>
<dbReference type="EMBL" id="KV921973">
    <property type="protein sequence ID" value="ORE04372.1"/>
    <property type="molecule type" value="Genomic_DNA"/>
</dbReference>
<evidence type="ECO:0000256" key="1">
    <source>
        <dbReference type="SAM" id="Phobius"/>
    </source>
</evidence>
<name>A0A1X0QX95_RHIZD</name>
<evidence type="ECO:0000313" key="2">
    <source>
        <dbReference type="EMBL" id="ORE04372.1"/>
    </source>
</evidence>
<gene>
    <name evidence="2" type="ORF">BCV72DRAFT_182345</name>
</gene>
<accession>A0A1X0QX95</accession>
<dbReference type="AlphaFoldDB" id="A0A1X0QX95"/>
<protein>
    <submittedName>
        <fullName evidence="2">Uncharacterized protein</fullName>
    </submittedName>
</protein>
<keyword evidence="1" id="KW-0812">Transmembrane</keyword>
<feature type="non-terminal residue" evidence="2">
    <location>
        <position position="1"/>
    </location>
</feature>
<dbReference type="OrthoDB" id="2289379at2759"/>
<dbReference type="VEuPathDB" id="FungiDB:BCV72DRAFT_182345"/>
<sequence length="117" mass="13158">DRGLDVGSRIKGYMRYDDPWKALKHSLYTSVCITNQHNTFQAYIYCFQKLSHPVKTVYKNGARQLRTTNGAFACDNQSCIAVQAKNVVKGRDTLSAMAVSFFGLATLLFDATFSQFD</sequence>
<proteinExistence type="predicted"/>
<feature type="non-terminal residue" evidence="2">
    <location>
        <position position="117"/>
    </location>
</feature>
<reference evidence="2" key="1">
    <citation type="journal article" date="2016" name="Proc. Natl. Acad. Sci. U.S.A.">
        <title>Lipid metabolic changes in an early divergent fungus govern the establishment of a mutualistic symbiosis with endobacteria.</title>
        <authorList>
            <person name="Lastovetsky O.A."/>
            <person name="Gaspar M.L."/>
            <person name="Mondo S.J."/>
            <person name="LaButti K.M."/>
            <person name="Sandor L."/>
            <person name="Grigoriev I.V."/>
            <person name="Henry S.A."/>
            <person name="Pawlowska T.E."/>
        </authorList>
    </citation>
    <scope>NUCLEOTIDE SEQUENCE [LARGE SCALE GENOMIC DNA]</scope>
    <source>
        <strain evidence="2">ATCC 52814</strain>
    </source>
</reference>
<feature type="transmembrane region" description="Helical" evidence="1">
    <location>
        <begin position="94"/>
        <end position="113"/>
    </location>
</feature>
<organism evidence="2">
    <name type="scientific">Rhizopus microsporus var. microsporus</name>
    <dbReference type="NCBI Taxonomy" id="86635"/>
    <lineage>
        <taxon>Eukaryota</taxon>
        <taxon>Fungi</taxon>
        <taxon>Fungi incertae sedis</taxon>
        <taxon>Mucoromycota</taxon>
        <taxon>Mucoromycotina</taxon>
        <taxon>Mucoromycetes</taxon>
        <taxon>Mucorales</taxon>
        <taxon>Mucorineae</taxon>
        <taxon>Rhizopodaceae</taxon>
        <taxon>Rhizopus</taxon>
    </lineage>
</organism>
<keyword evidence="1" id="KW-0472">Membrane</keyword>
<dbReference type="Proteomes" id="UP000242414">
    <property type="component" value="Unassembled WGS sequence"/>
</dbReference>